<sequence length="127" mass="13542">MRIQFWHIVVLLLIVLILFGAKRLPDVASSVGKSLKIFKKEVTELRDGEPDAMPTTTTTPYGTTTHTTAPTAYPAQPPGTNGYPAQPPSTTAYPPTAQPSPTPPTAAYPPVGSQPPLVTPPDADPRR</sequence>
<evidence type="ECO:0000313" key="12">
    <source>
        <dbReference type="Proteomes" id="UP001595955"/>
    </source>
</evidence>
<comment type="function">
    <text evidence="9">Part of the twin-arginine translocation (Tat) system that transports large folded proteins containing a characteristic twin-arginine motif in their signal peptide across membranes. TatA could form the protein-conducting channel of the Tat system.</text>
</comment>
<evidence type="ECO:0000256" key="8">
    <source>
        <dbReference type="ARBA" id="ARBA00023136"/>
    </source>
</evidence>
<evidence type="ECO:0000256" key="4">
    <source>
        <dbReference type="ARBA" id="ARBA00022692"/>
    </source>
</evidence>
<evidence type="ECO:0000256" key="7">
    <source>
        <dbReference type="ARBA" id="ARBA00023010"/>
    </source>
</evidence>
<comment type="subcellular location">
    <subcellularLocation>
        <location evidence="1 9">Cell membrane</location>
        <topology evidence="1 9">Single-pass membrane protein</topology>
    </subcellularLocation>
</comment>
<dbReference type="Gene3D" id="1.20.5.3310">
    <property type="match status" value="1"/>
</dbReference>
<organism evidence="11 12">
    <name type="scientific">Georgenia faecalis</name>
    <dbReference type="NCBI Taxonomy" id="2483799"/>
    <lineage>
        <taxon>Bacteria</taxon>
        <taxon>Bacillati</taxon>
        <taxon>Actinomycetota</taxon>
        <taxon>Actinomycetes</taxon>
        <taxon>Micrococcales</taxon>
        <taxon>Bogoriellaceae</taxon>
        <taxon>Georgenia</taxon>
    </lineage>
</organism>
<keyword evidence="2 9" id="KW-0813">Transport</keyword>
<proteinExistence type="inferred from homology"/>
<comment type="caution">
    <text evidence="11">The sequence shown here is derived from an EMBL/GenBank/DDBJ whole genome shotgun (WGS) entry which is preliminary data.</text>
</comment>
<evidence type="ECO:0000256" key="1">
    <source>
        <dbReference type="ARBA" id="ARBA00004162"/>
    </source>
</evidence>
<evidence type="ECO:0000313" key="11">
    <source>
        <dbReference type="EMBL" id="MFC4555118.1"/>
    </source>
</evidence>
<evidence type="ECO:0000256" key="3">
    <source>
        <dbReference type="ARBA" id="ARBA00022475"/>
    </source>
</evidence>
<dbReference type="EMBL" id="JBHSGF010000004">
    <property type="protein sequence ID" value="MFC4555118.1"/>
    <property type="molecule type" value="Genomic_DNA"/>
</dbReference>
<dbReference type="HAMAP" id="MF_00236">
    <property type="entry name" value="TatA_E"/>
    <property type="match status" value="1"/>
</dbReference>
<accession>A0ABV9DB76</accession>
<keyword evidence="6 9" id="KW-1133">Transmembrane helix</keyword>
<evidence type="ECO:0000256" key="10">
    <source>
        <dbReference type="SAM" id="MobiDB-lite"/>
    </source>
</evidence>
<dbReference type="InterPro" id="IPR003369">
    <property type="entry name" value="TatA/B/E"/>
</dbReference>
<keyword evidence="4 9" id="KW-0812">Transmembrane</keyword>
<evidence type="ECO:0000256" key="2">
    <source>
        <dbReference type="ARBA" id="ARBA00022448"/>
    </source>
</evidence>
<evidence type="ECO:0000256" key="6">
    <source>
        <dbReference type="ARBA" id="ARBA00022989"/>
    </source>
</evidence>
<keyword evidence="12" id="KW-1185">Reference proteome</keyword>
<keyword evidence="5 9" id="KW-0653">Protein transport</keyword>
<name>A0ABV9DB76_9MICO</name>
<dbReference type="RefSeq" id="WP_122824104.1">
    <property type="nucleotide sequence ID" value="NZ_CP033325.1"/>
</dbReference>
<feature type="compositionally biased region" description="Low complexity" evidence="10">
    <location>
        <begin position="54"/>
        <end position="80"/>
    </location>
</feature>
<evidence type="ECO:0000256" key="5">
    <source>
        <dbReference type="ARBA" id="ARBA00022927"/>
    </source>
</evidence>
<dbReference type="Proteomes" id="UP001595955">
    <property type="component" value="Unassembled WGS sequence"/>
</dbReference>
<keyword evidence="7 9" id="KW-0811">Translocation</keyword>
<comment type="similarity">
    <text evidence="9">Belongs to the TatA/E family.</text>
</comment>
<keyword evidence="8 9" id="KW-0472">Membrane</keyword>
<comment type="subunit">
    <text evidence="9">The Tat system comprises two distinct complexes: a TatABC complex, containing multiple copies of TatA, TatB and TatC subunits, and a separate TatA complex, containing only TatA subunits. Substrates initially bind to the TatABC complex, which probably triggers association of the separate TatA complex to form the active translocon.</text>
</comment>
<dbReference type="NCBIfam" id="TIGR01411">
    <property type="entry name" value="tatAE"/>
    <property type="match status" value="1"/>
</dbReference>
<evidence type="ECO:0000256" key="9">
    <source>
        <dbReference type="HAMAP-Rule" id="MF_00236"/>
    </source>
</evidence>
<dbReference type="PANTHER" id="PTHR42982:SF8">
    <property type="entry name" value="SEC-INDEPENDENT PROTEIN TRANSLOCASE PROTEIN TATA"/>
    <property type="match status" value="1"/>
</dbReference>
<feature type="region of interest" description="Disordered" evidence="10">
    <location>
        <begin position="45"/>
        <end position="127"/>
    </location>
</feature>
<gene>
    <name evidence="9 11" type="primary">tatA</name>
    <name evidence="11" type="ORF">ACFO3F_07640</name>
</gene>
<reference evidence="12" key="1">
    <citation type="journal article" date="2019" name="Int. J. Syst. Evol. Microbiol.">
        <title>The Global Catalogue of Microorganisms (GCM) 10K type strain sequencing project: providing services to taxonomists for standard genome sequencing and annotation.</title>
        <authorList>
            <consortium name="The Broad Institute Genomics Platform"/>
            <consortium name="The Broad Institute Genome Sequencing Center for Infectious Disease"/>
            <person name="Wu L."/>
            <person name="Ma J."/>
        </authorList>
    </citation>
    <scope>NUCLEOTIDE SEQUENCE [LARGE SCALE GENOMIC DNA]</scope>
    <source>
        <strain evidence="12">JCM 3369</strain>
    </source>
</reference>
<protein>
    <recommendedName>
        <fullName evidence="9">Sec-independent protein translocase protein TatA</fullName>
    </recommendedName>
</protein>
<keyword evidence="3 9" id="KW-1003">Cell membrane</keyword>
<feature type="compositionally biased region" description="Pro residues" evidence="10">
    <location>
        <begin position="96"/>
        <end position="107"/>
    </location>
</feature>
<dbReference type="PANTHER" id="PTHR42982">
    <property type="entry name" value="SEC-INDEPENDENT PROTEIN TRANSLOCASE PROTEIN TATA"/>
    <property type="match status" value="1"/>
</dbReference>
<dbReference type="InterPro" id="IPR006312">
    <property type="entry name" value="TatA/E"/>
</dbReference>
<dbReference type="Pfam" id="PF02416">
    <property type="entry name" value="TatA_B_E"/>
    <property type="match status" value="1"/>
</dbReference>